<evidence type="ECO:0000313" key="4">
    <source>
        <dbReference type="EMBL" id="KAF2677625.1"/>
    </source>
</evidence>
<keyword evidence="2" id="KW-0812">Transmembrane</keyword>
<dbReference type="Pfam" id="PF24800">
    <property type="entry name" value="DUF7702"/>
    <property type="match status" value="1"/>
</dbReference>
<keyword evidence="2" id="KW-0472">Membrane</keyword>
<name>A0A6G1IHM0_9PLEO</name>
<accession>A0A6G1IHM0</accession>
<feature type="transmembrane region" description="Helical" evidence="2">
    <location>
        <begin position="39"/>
        <end position="59"/>
    </location>
</feature>
<dbReference type="OrthoDB" id="2560628at2759"/>
<dbReference type="InterPro" id="IPR056119">
    <property type="entry name" value="DUF7702"/>
</dbReference>
<feature type="transmembrane region" description="Helical" evidence="2">
    <location>
        <begin position="111"/>
        <end position="129"/>
    </location>
</feature>
<evidence type="ECO:0000256" key="1">
    <source>
        <dbReference type="SAM" id="MobiDB-lite"/>
    </source>
</evidence>
<dbReference type="AlphaFoldDB" id="A0A6G1IHM0"/>
<evidence type="ECO:0000256" key="2">
    <source>
        <dbReference type="SAM" id="Phobius"/>
    </source>
</evidence>
<feature type="transmembrane region" description="Helical" evidence="2">
    <location>
        <begin position="71"/>
        <end position="90"/>
    </location>
</feature>
<keyword evidence="2" id="KW-1133">Transmembrane helix</keyword>
<dbReference type="Proteomes" id="UP000799291">
    <property type="component" value="Unassembled WGS sequence"/>
</dbReference>
<feature type="transmembrane region" description="Helical" evidence="2">
    <location>
        <begin position="180"/>
        <end position="204"/>
    </location>
</feature>
<dbReference type="EMBL" id="MU005620">
    <property type="protein sequence ID" value="KAF2677625.1"/>
    <property type="molecule type" value="Genomic_DNA"/>
</dbReference>
<gene>
    <name evidence="4" type="ORF">K458DRAFT_377896</name>
</gene>
<dbReference type="PANTHER" id="PTHR42109">
    <property type="entry name" value="UNPLACED GENOMIC SCAFFOLD UM_SCAF_CONTIG_1.265, WHOLE GENOME SHOTGUN SEQUENCE"/>
    <property type="match status" value="1"/>
</dbReference>
<organism evidence="4 5">
    <name type="scientific">Lentithecium fluviatile CBS 122367</name>
    <dbReference type="NCBI Taxonomy" id="1168545"/>
    <lineage>
        <taxon>Eukaryota</taxon>
        <taxon>Fungi</taxon>
        <taxon>Dikarya</taxon>
        <taxon>Ascomycota</taxon>
        <taxon>Pezizomycotina</taxon>
        <taxon>Dothideomycetes</taxon>
        <taxon>Pleosporomycetidae</taxon>
        <taxon>Pleosporales</taxon>
        <taxon>Massarineae</taxon>
        <taxon>Lentitheciaceae</taxon>
        <taxon>Lentithecium</taxon>
    </lineage>
</organism>
<evidence type="ECO:0000259" key="3">
    <source>
        <dbReference type="Pfam" id="PF24800"/>
    </source>
</evidence>
<sequence>MGFTKQSGVSVLELILYFPALAVAAIVCKRHGFNRSSGFIFTLVLCIVRITGACCQLAMNHSSSKGLIEAVLILESVGLSPLLLATLGLLSRCADSIVPTSSKGMFSAIHFRIVQLVITLGMILSIAGGTSSITPSGVYQPQTTSKAGIILYLLALIALAMIGIFTAIQLSSGPKDDRRIAWVAMLALPFISIRLIYAFLAVFSNNKRFYPATGSVVIHLFMAVLEEFVVVVMFLGVGWVTSATVTAARGPIASRPWKGPLGGTRAAKGGEGGHGRGRRQGPIHALVNAGIARTQARSKDMEQGYARGPTNV</sequence>
<feature type="transmembrane region" description="Helical" evidence="2">
    <location>
        <begin position="149"/>
        <end position="168"/>
    </location>
</feature>
<keyword evidence="5" id="KW-1185">Reference proteome</keyword>
<feature type="transmembrane region" description="Helical" evidence="2">
    <location>
        <begin position="6"/>
        <end position="27"/>
    </location>
</feature>
<reference evidence="4" key="1">
    <citation type="journal article" date="2020" name="Stud. Mycol.">
        <title>101 Dothideomycetes genomes: a test case for predicting lifestyles and emergence of pathogens.</title>
        <authorList>
            <person name="Haridas S."/>
            <person name="Albert R."/>
            <person name="Binder M."/>
            <person name="Bloem J."/>
            <person name="Labutti K."/>
            <person name="Salamov A."/>
            <person name="Andreopoulos B."/>
            <person name="Baker S."/>
            <person name="Barry K."/>
            <person name="Bills G."/>
            <person name="Bluhm B."/>
            <person name="Cannon C."/>
            <person name="Castanera R."/>
            <person name="Culley D."/>
            <person name="Daum C."/>
            <person name="Ezra D."/>
            <person name="Gonzalez J."/>
            <person name="Henrissat B."/>
            <person name="Kuo A."/>
            <person name="Liang C."/>
            <person name="Lipzen A."/>
            <person name="Lutzoni F."/>
            <person name="Magnuson J."/>
            <person name="Mondo S."/>
            <person name="Nolan M."/>
            <person name="Ohm R."/>
            <person name="Pangilinan J."/>
            <person name="Park H.-J."/>
            <person name="Ramirez L."/>
            <person name="Alfaro M."/>
            <person name="Sun H."/>
            <person name="Tritt A."/>
            <person name="Yoshinaga Y."/>
            <person name="Zwiers L.-H."/>
            <person name="Turgeon B."/>
            <person name="Goodwin S."/>
            <person name="Spatafora J."/>
            <person name="Crous P."/>
            <person name="Grigoriev I."/>
        </authorList>
    </citation>
    <scope>NUCLEOTIDE SEQUENCE</scope>
    <source>
        <strain evidence="4">CBS 122367</strain>
    </source>
</reference>
<protein>
    <recommendedName>
        <fullName evidence="3">DUF7702 domain-containing protein</fullName>
    </recommendedName>
</protein>
<feature type="transmembrane region" description="Helical" evidence="2">
    <location>
        <begin position="216"/>
        <end position="240"/>
    </location>
</feature>
<feature type="region of interest" description="Disordered" evidence="1">
    <location>
        <begin position="256"/>
        <end position="281"/>
    </location>
</feature>
<dbReference type="PANTHER" id="PTHR42109:SF2">
    <property type="entry name" value="INTEGRAL MEMBRANE PROTEIN"/>
    <property type="match status" value="1"/>
</dbReference>
<evidence type="ECO:0000313" key="5">
    <source>
        <dbReference type="Proteomes" id="UP000799291"/>
    </source>
</evidence>
<proteinExistence type="predicted"/>
<feature type="domain" description="DUF7702" evidence="3">
    <location>
        <begin position="4"/>
        <end position="241"/>
    </location>
</feature>